<name>A0ACC2GT13_DALPE</name>
<dbReference type="EMBL" id="CM055736">
    <property type="protein sequence ID" value="KAJ8006605.1"/>
    <property type="molecule type" value="Genomic_DNA"/>
</dbReference>
<organism evidence="1 2">
    <name type="scientific">Dallia pectoralis</name>
    <name type="common">Alaska blackfish</name>
    <dbReference type="NCBI Taxonomy" id="75939"/>
    <lineage>
        <taxon>Eukaryota</taxon>
        <taxon>Metazoa</taxon>
        <taxon>Chordata</taxon>
        <taxon>Craniata</taxon>
        <taxon>Vertebrata</taxon>
        <taxon>Euteleostomi</taxon>
        <taxon>Actinopterygii</taxon>
        <taxon>Neopterygii</taxon>
        <taxon>Teleostei</taxon>
        <taxon>Protacanthopterygii</taxon>
        <taxon>Esociformes</taxon>
        <taxon>Umbridae</taxon>
        <taxon>Dallia</taxon>
    </lineage>
</organism>
<sequence length="613" mass="69244">MDELERLQDEISEKICTLSCEKLAKLSVTLNLIREEETNMTRLSLLGTLSNYLLRPELEELEDGGMAELLTINDNLSQLMGITVKDSDPGAMREENKLGDVCIVQRERPESGKSAAELGPSRHISPATVQNAGDRQTYVDHGSGYSPHTSQRQINSTWRKDFKISGLIGDPGQKDRLSFSSLARQIESGLNKDYSEQEIVDSVIRAITPGLQLRSYLEGKVGLTLPVLRRILRSHYQEKNATELYKQLTTEAQRSRETPQSFLIRAFDLRQKVLFASQEDDSGLRYDPALVQNMFLHTVLTGLQSDRVQSDLQTCLSDPTVPDEVLLEKLNIACSHESERQNKRKTEKSGTVHAVQLSEPAPEQKVQPKPSKFDLMSQLKSLSDEIMQIKETMQQPLSVPQQCFAAYNKEPTAAVSPQHQISTQGSRQTSGWTVQEHQTWKPDTATCSQQAGPCMPPHQPSQSQNQWREQDILLTPAKLAQCPSGPQEQYLQSSQRYVVPETHHGQPYGFPSPQQHPMPISYATHPSSFTTSQYYPQQYMAPPQPHPYQFRQTRPSRARQCFHCQRRKAEEPCTHCYRCGSNEHFLAGCKEGGSRVQHRVQLNGDGLPPRDRE</sequence>
<accession>A0ACC2GT13</accession>
<gene>
    <name evidence="1" type="ORF">DPEC_G00108980</name>
</gene>
<keyword evidence="2" id="KW-1185">Reference proteome</keyword>
<comment type="caution">
    <text evidence="1">The sequence shown here is derived from an EMBL/GenBank/DDBJ whole genome shotgun (WGS) entry which is preliminary data.</text>
</comment>
<reference evidence="1" key="1">
    <citation type="submission" date="2021-05" db="EMBL/GenBank/DDBJ databases">
        <authorList>
            <person name="Pan Q."/>
            <person name="Jouanno E."/>
            <person name="Zahm M."/>
            <person name="Klopp C."/>
            <person name="Cabau C."/>
            <person name="Louis A."/>
            <person name="Berthelot C."/>
            <person name="Parey E."/>
            <person name="Roest Crollius H."/>
            <person name="Montfort J."/>
            <person name="Robinson-Rechavi M."/>
            <person name="Bouchez O."/>
            <person name="Lampietro C."/>
            <person name="Lopez Roques C."/>
            <person name="Donnadieu C."/>
            <person name="Postlethwait J."/>
            <person name="Bobe J."/>
            <person name="Dillon D."/>
            <person name="Chandos A."/>
            <person name="von Hippel F."/>
            <person name="Guiguen Y."/>
        </authorList>
    </citation>
    <scope>NUCLEOTIDE SEQUENCE</scope>
    <source>
        <strain evidence="1">YG-Jan2019</strain>
    </source>
</reference>
<evidence type="ECO:0000313" key="2">
    <source>
        <dbReference type="Proteomes" id="UP001157502"/>
    </source>
</evidence>
<protein>
    <submittedName>
        <fullName evidence="1">Uncharacterized protein</fullName>
    </submittedName>
</protein>
<evidence type="ECO:0000313" key="1">
    <source>
        <dbReference type="EMBL" id="KAJ8006605.1"/>
    </source>
</evidence>
<dbReference type="Proteomes" id="UP001157502">
    <property type="component" value="Chromosome 9"/>
</dbReference>
<proteinExistence type="predicted"/>